<gene>
    <name evidence="2" type="ORF">DEO72_LG6g29</name>
</gene>
<accession>A0A4D6M3B1</accession>
<name>A0A4D6M3B1_VIGUN</name>
<dbReference type="Proteomes" id="UP000501690">
    <property type="component" value="Linkage Group LG6"/>
</dbReference>
<sequence length="127" mass="14737">MGRGGRKSENQKLRVTKIRSLGYKSRKREPERKFRTNLSPRWSWRSESSANRSPMMALRFPCTALRFLAAATDVVEEKRDAVSGLLHSAFVFRSGQRRRVWRRNAGMAQRRESRRVAECVRNVSVAV</sequence>
<protein>
    <submittedName>
        <fullName evidence="2">Uncharacterized protein</fullName>
    </submittedName>
</protein>
<feature type="compositionally biased region" description="Basic and acidic residues" evidence="1">
    <location>
        <begin position="1"/>
        <end position="12"/>
    </location>
</feature>
<organism evidence="2 3">
    <name type="scientific">Vigna unguiculata</name>
    <name type="common">Cowpea</name>
    <dbReference type="NCBI Taxonomy" id="3917"/>
    <lineage>
        <taxon>Eukaryota</taxon>
        <taxon>Viridiplantae</taxon>
        <taxon>Streptophyta</taxon>
        <taxon>Embryophyta</taxon>
        <taxon>Tracheophyta</taxon>
        <taxon>Spermatophyta</taxon>
        <taxon>Magnoliopsida</taxon>
        <taxon>eudicotyledons</taxon>
        <taxon>Gunneridae</taxon>
        <taxon>Pentapetalae</taxon>
        <taxon>rosids</taxon>
        <taxon>fabids</taxon>
        <taxon>Fabales</taxon>
        <taxon>Fabaceae</taxon>
        <taxon>Papilionoideae</taxon>
        <taxon>50 kb inversion clade</taxon>
        <taxon>NPAAA clade</taxon>
        <taxon>indigoferoid/millettioid clade</taxon>
        <taxon>Phaseoleae</taxon>
        <taxon>Vigna</taxon>
    </lineage>
</organism>
<dbReference type="EMBL" id="CP039350">
    <property type="protein sequence ID" value="QCD95337.1"/>
    <property type="molecule type" value="Genomic_DNA"/>
</dbReference>
<evidence type="ECO:0000313" key="3">
    <source>
        <dbReference type="Proteomes" id="UP000501690"/>
    </source>
</evidence>
<reference evidence="2 3" key="1">
    <citation type="submission" date="2019-04" db="EMBL/GenBank/DDBJ databases">
        <title>An improved genome assembly and genetic linkage map for asparagus bean, Vigna unguiculata ssp. sesquipedialis.</title>
        <authorList>
            <person name="Xia Q."/>
            <person name="Zhang R."/>
            <person name="Dong Y."/>
        </authorList>
    </citation>
    <scope>NUCLEOTIDE SEQUENCE [LARGE SCALE GENOMIC DNA]</scope>
    <source>
        <tissue evidence="2">Leaf</tissue>
    </source>
</reference>
<keyword evidence="3" id="KW-1185">Reference proteome</keyword>
<evidence type="ECO:0000313" key="2">
    <source>
        <dbReference type="EMBL" id="QCD95337.1"/>
    </source>
</evidence>
<feature type="region of interest" description="Disordered" evidence="1">
    <location>
        <begin position="1"/>
        <end position="34"/>
    </location>
</feature>
<evidence type="ECO:0000256" key="1">
    <source>
        <dbReference type="SAM" id="MobiDB-lite"/>
    </source>
</evidence>
<dbReference type="AlphaFoldDB" id="A0A4D6M3B1"/>
<proteinExistence type="predicted"/>